<dbReference type="GO" id="GO:0140658">
    <property type="term" value="F:ATP-dependent chromatin remodeler activity"/>
    <property type="evidence" value="ECO:0007669"/>
    <property type="project" value="TreeGrafter"/>
</dbReference>
<evidence type="ECO:0000313" key="4">
    <source>
        <dbReference type="EMBL" id="ETO07691.1"/>
    </source>
</evidence>
<dbReference type="GO" id="GO:0003682">
    <property type="term" value="F:chromatin binding"/>
    <property type="evidence" value="ECO:0007669"/>
    <property type="project" value="TreeGrafter"/>
</dbReference>
<dbReference type="EMBL" id="ASPP01025860">
    <property type="protein sequence ID" value="ETO07691.1"/>
    <property type="molecule type" value="Genomic_DNA"/>
</dbReference>
<evidence type="ECO:0000256" key="2">
    <source>
        <dbReference type="ARBA" id="ARBA00023242"/>
    </source>
</evidence>
<dbReference type="PANTHER" id="PTHR45623">
    <property type="entry name" value="CHROMODOMAIN-HELICASE-DNA-BINDING PROTEIN 3-RELATED-RELATED"/>
    <property type="match status" value="1"/>
</dbReference>
<dbReference type="Proteomes" id="UP000023152">
    <property type="component" value="Unassembled WGS sequence"/>
</dbReference>
<dbReference type="InterPro" id="IPR014001">
    <property type="entry name" value="Helicase_ATP-bd"/>
</dbReference>
<dbReference type="Gene3D" id="3.40.50.10810">
    <property type="entry name" value="Tandem AAA-ATPase domain"/>
    <property type="match status" value="1"/>
</dbReference>
<sequence>MLEKMLKKYKMFKTMTAKTASKAHTKKENKPMIEDGHLSTCIPTCGMKLKDYQKEGVDWLCFNWHQHRNVLLCDEMGLGKTCQVTLHYFLNVACTFMLKQMTNFKKYCSIVFLNYLKEIQKINGPFLIAAPLSTIGHWRRETERFTEMYAVVYHGDSDSKRVIKEYEFPARDSKNKRIEGAYRFHVLITTYDSLITDKYVLSKIPWKVLIVDEAHRLKNKDCKLWTILQNSYSCEFSLLLTGTPVQNNVEELWSLLHFIDPQHFSNLADFETKFVFFWYFDHVLSNSCYIIVII</sequence>
<dbReference type="GO" id="GO:0005634">
    <property type="term" value="C:nucleus"/>
    <property type="evidence" value="ECO:0007669"/>
    <property type="project" value="UniProtKB-SubCell"/>
</dbReference>
<dbReference type="GO" id="GO:0003677">
    <property type="term" value="F:DNA binding"/>
    <property type="evidence" value="ECO:0007669"/>
    <property type="project" value="TreeGrafter"/>
</dbReference>
<dbReference type="SMART" id="SM00487">
    <property type="entry name" value="DEXDc"/>
    <property type="match status" value="1"/>
</dbReference>
<dbReference type="AlphaFoldDB" id="X6M270"/>
<dbReference type="InterPro" id="IPR038718">
    <property type="entry name" value="SNF2-like_sf"/>
</dbReference>
<proteinExistence type="predicted"/>
<dbReference type="PROSITE" id="PS51192">
    <property type="entry name" value="HELICASE_ATP_BIND_1"/>
    <property type="match status" value="1"/>
</dbReference>
<dbReference type="GO" id="GO:0000785">
    <property type="term" value="C:chromatin"/>
    <property type="evidence" value="ECO:0007669"/>
    <property type="project" value="TreeGrafter"/>
</dbReference>
<accession>X6M270</accession>
<dbReference type="GO" id="GO:0016887">
    <property type="term" value="F:ATP hydrolysis activity"/>
    <property type="evidence" value="ECO:0007669"/>
    <property type="project" value="TreeGrafter"/>
</dbReference>
<dbReference type="GO" id="GO:0042393">
    <property type="term" value="F:histone binding"/>
    <property type="evidence" value="ECO:0007669"/>
    <property type="project" value="TreeGrafter"/>
</dbReference>
<comment type="caution">
    <text evidence="4">The sequence shown here is derived from an EMBL/GenBank/DDBJ whole genome shotgun (WGS) entry which is preliminary data.</text>
</comment>
<keyword evidence="2" id="KW-0539">Nucleus</keyword>
<gene>
    <name evidence="4" type="ORF">RFI_29701</name>
</gene>
<dbReference type="Pfam" id="PF00176">
    <property type="entry name" value="SNF2-rel_dom"/>
    <property type="match status" value="1"/>
</dbReference>
<reference evidence="4 5" key="1">
    <citation type="journal article" date="2013" name="Curr. Biol.">
        <title>The Genome of the Foraminiferan Reticulomyxa filosa.</title>
        <authorList>
            <person name="Glockner G."/>
            <person name="Hulsmann N."/>
            <person name="Schleicher M."/>
            <person name="Noegel A.A."/>
            <person name="Eichinger L."/>
            <person name="Gallinger C."/>
            <person name="Pawlowski J."/>
            <person name="Sierra R."/>
            <person name="Euteneuer U."/>
            <person name="Pillet L."/>
            <person name="Moustafa A."/>
            <person name="Platzer M."/>
            <person name="Groth M."/>
            <person name="Szafranski K."/>
            <person name="Schliwa M."/>
        </authorList>
    </citation>
    <scope>NUCLEOTIDE SEQUENCE [LARGE SCALE GENOMIC DNA]</scope>
</reference>
<dbReference type="SUPFAM" id="SSF52540">
    <property type="entry name" value="P-loop containing nucleoside triphosphate hydrolases"/>
    <property type="match status" value="1"/>
</dbReference>
<dbReference type="InterPro" id="IPR000330">
    <property type="entry name" value="SNF2_N"/>
</dbReference>
<evidence type="ECO:0000313" key="5">
    <source>
        <dbReference type="Proteomes" id="UP000023152"/>
    </source>
</evidence>
<evidence type="ECO:0000259" key="3">
    <source>
        <dbReference type="PROSITE" id="PS51192"/>
    </source>
</evidence>
<organism evidence="4 5">
    <name type="scientific">Reticulomyxa filosa</name>
    <dbReference type="NCBI Taxonomy" id="46433"/>
    <lineage>
        <taxon>Eukaryota</taxon>
        <taxon>Sar</taxon>
        <taxon>Rhizaria</taxon>
        <taxon>Retaria</taxon>
        <taxon>Foraminifera</taxon>
        <taxon>Monothalamids</taxon>
        <taxon>Reticulomyxidae</taxon>
        <taxon>Reticulomyxa</taxon>
    </lineage>
</organism>
<comment type="subcellular location">
    <subcellularLocation>
        <location evidence="1">Nucleus</location>
    </subcellularLocation>
</comment>
<name>X6M270_RETFI</name>
<feature type="domain" description="Helicase ATP-binding" evidence="3">
    <location>
        <begin position="61"/>
        <end position="262"/>
    </location>
</feature>
<dbReference type="GO" id="GO:0005524">
    <property type="term" value="F:ATP binding"/>
    <property type="evidence" value="ECO:0007669"/>
    <property type="project" value="InterPro"/>
</dbReference>
<dbReference type="OrthoDB" id="5857104at2759"/>
<protein>
    <submittedName>
        <fullName evidence="4">Wu:fd12d03 isoform 1</fullName>
    </submittedName>
</protein>
<dbReference type="InterPro" id="IPR027417">
    <property type="entry name" value="P-loop_NTPase"/>
</dbReference>
<evidence type="ECO:0000256" key="1">
    <source>
        <dbReference type="ARBA" id="ARBA00004123"/>
    </source>
</evidence>
<keyword evidence="5" id="KW-1185">Reference proteome</keyword>